<reference evidence="2 3" key="1">
    <citation type="submission" date="2019-03" db="EMBL/GenBank/DDBJ databases">
        <title>First draft genome of Liparis tanakae, snailfish: a comprehensive survey of snailfish specific genes.</title>
        <authorList>
            <person name="Kim W."/>
            <person name="Song I."/>
            <person name="Jeong J.-H."/>
            <person name="Kim D."/>
            <person name="Kim S."/>
            <person name="Ryu S."/>
            <person name="Song J.Y."/>
            <person name="Lee S.K."/>
        </authorList>
    </citation>
    <scope>NUCLEOTIDE SEQUENCE [LARGE SCALE GENOMIC DNA]</scope>
    <source>
        <tissue evidence="2">Muscle</tissue>
    </source>
</reference>
<keyword evidence="3" id="KW-1185">Reference proteome</keyword>
<dbReference type="Proteomes" id="UP000314294">
    <property type="component" value="Unassembled WGS sequence"/>
</dbReference>
<evidence type="ECO:0000256" key="1">
    <source>
        <dbReference type="SAM" id="MobiDB-lite"/>
    </source>
</evidence>
<sequence length="121" mass="13462">MEAGCTSSLLLLQAEGYGVSPTARFPDRRRGTMNRRSAPSPAPLNRLPVLVVLFHKHPRKHEVEKSSAPLEVSFHAPPSTRDPYVTPCDQNVQKPRIHLQFNDPIVFGRCSVKCEIGVHPS</sequence>
<name>A0A4Z2H6Y1_9TELE</name>
<organism evidence="2 3">
    <name type="scientific">Liparis tanakae</name>
    <name type="common">Tanaka's snailfish</name>
    <dbReference type="NCBI Taxonomy" id="230148"/>
    <lineage>
        <taxon>Eukaryota</taxon>
        <taxon>Metazoa</taxon>
        <taxon>Chordata</taxon>
        <taxon>Craniata</taxon>
        <taxon>Vertebrata</taxon>
        <taxon>Euteleostomi</taxon>
        <taxon>Actinopterygii</taxon>
        <taxon>Neopterygii</taxon>
        <taxon>Teleostei</taxon>
        <taxon>Neoteleostei</taxon>
        <taxon>Acanthomorphata</taxon>
        <taxon>Eupercaria</taxon>
        <taxon>Perciformes</taxon>
        <taxon>Cottioidei</taxon>
        <taxon>Cottales</taxon>
        <taxon>Liparidae</taxon>
        <taxon>Liparis</taxon>
    </lineage>
</organism>
<dbReference type="AlphaFoldDB" id="A0A4Z2H6Y1"/>
<evidence type="ECO:0000313" key="2">
    <source>
        <dbReference type="EMBL" id="TNN61371.1"/>
    </source>
</evidence>
<dbReference type="EMBL" id="SRLO01000316">
    <property type="protein sequence ID" value="TNN61371.1"/>
    <property type="molecule type" value="Genomic_DNA"/>
</dbReference>
<comment type="caution">
    <text evidence="2">The sequence shown here is derived from an EMBL/GenBank/DDBJ whole genome shotgun (WGS) entry which is preliminary data.</text>
</comment>
<protein>
    <submittedName>
        <fullName evidence="2">Uncharacterized protein</fullName>
    </submittedName>
</protein>
<accession>A0A4Z2H6Y1</accession>
<proteinExistence type="predicted"/>
<evidence type="ECO:0000313" key="3">
    <source>
        <dbReference type="Proteomes" id="UP000314294"/>
    </source>
</evidence>
<feature type="region of interest" description="Disordered" evidence="1">
    <location>
        <begin position="20"/>
        <end position="42"/>
    </location>
</feature>
<gene>
    <name evidence="2" type="ORF">EYF80_028388</name>
</gene>